<dbReference type="EC" id="2.7.1.17" evidence="8 9"/>
<dbReference type="InterPro" id="IPR018484">
    <property type="entry name" value="FGGY_N"/>
</dbReference>
<dbReference type="InterPro" id="IPR018485">
    <property type="entry name" value="FGGY_C"/>
</dbReference>
<dbReference type="InterPro" id="IPR018483">
    <property type="entry name" value="Carb_kinase_FGGY_CS"/>
</dbReference>
<dbReference type="CDD" id="cd07808">
    <property type="entry name" value="ASKHA_NBD_FGGY_EcXK-like"/>
    <property type="match status" value="1"/>
</dbReference>
<evidence type="ECO:0000259" key="11">
    <source>
        <dbReference type="Pfam" id="PF02782"/>
    </source>
</evidence>
<dbReference type="PANTHER" id="PTHR43095:SF6">
    <property type="entry name" value="XYLULOSE KINASE"/>
    <property type="match status" value="1"/>
</dbReference>
<dbReference type="RefSeq" id="WP_194256037.1">
    <property type="nucleotide sequence ID" value="NZ_JABCQO010000014.1"/>
</dbReference>
<dbReference type="InterPro" id="IPR006000">
    <property type="entry name" value="Xylulokinase"/>
</dbReference>
<evidence type="ECO:0000259" key="10">
    <source>
        <dbReference type="Pfam" id="PF00370"/>
    </source>
</evidence>
<feature type="domain" description="Carbohydrate kinase FGGY C-terminal" evidence="11">
    <location>
        <begin position="253"/>
        <end position="437"/>
    </location>
</feature>
<dbReference type="Pfam" id="PF00370">
    <property type="entry name" value="FGGY_N"/>
    <property type="match status" value="1"/>
</dbReference>
<keyword evidence="2 8" id="KW-0859">Xylose metabolism</keyword>
<evidence type="ECO:0000313" key="12">
    <source>
        <dbReference type="EMBL" id="MBF0877743.1"/>
    </source>
</evidence>
<dbReference type="NCBIfam" id="TIGR01312">
    <property type="entry name" value="XylB"/>
    <property type="match status" value="1"/>
</dbReference>
<evidence type="ECO:0000313" key="13">
    <source>
        <dbReference type="Proteomes" id="UP000630952"/>
    </source>
</evidence>
<comment type="caution">
    <text evidence="12">The sequence shown here is derived from an EMBL/GenBank/DDBJ whole genome shotgun (WGS) entry which is preliminary data.</text>
</comment>
<evidence type="ECO:0000256" key="5">
    <source>
        <dbReference type="ARBA" id="ARBA00022777"/>
    </source>
</evidence>
<dbReference type="HAMAP" id="MF_02220">
    <property type="entry name" value="XylB"/>
    <property type="match status" value="1"/>
</dbReference>
<protein>
    <recommendedName>
        <fullName evidence="8 9">Xylulose kinase</fullName>
        <shortName evidence="8 9">Xylulokinase</shortName>
        <ecNumber evidence="8 9">2.7.1.17</ecNumber>
    </recommendedName>
</protein>
<dbReference type="InterPro" id="IPR050406">
    <property type="entry name" value="FGGY_Carb_Kinase"/>
</dbReference>
<dbReference type="InterPro" id="IPR043129">
    <property type="entry name" value="ATPase_NBD"/>
</dbReference>
<dbReference type="GO" id="GO:0004856">
    <property type="term" value="F:D-xylulokinase activity"/>
    <property type="evidence" value="ECO:0007669"/>
    <property type="project" value="UniProtKB-EC"/>
</dbReference>
<evidence type="ECO:0000256" key="1">
    <source>
        <dbReference type="ARBA" id="ARBA00009156"/>
    </source>
</evidence>
<evidence type="ECO:0000256" key="9">
    <source>
        <dbReference type="RuleBase" id="RU364073"/>
    </source>
</evidence>
<reference evidence="12" key="1">
    <citation type="submission" date="2020-04" db="EMBL/GenBank/DDBJ databases">
        <authorList>
            <person name="Sombolestani A."/>
        </authorList>
    </citation>
    <scope>NUCLEOTIDE SEQUENCE</scope>
    <source>
        <strain evidence="12">LMG 27748</strain>
    </source>
</reference>
<reference evidence="12" key="2">
    <citation type="submission" date="2020-11" db="EMBL/GenBank/DDBJ databases">
        <title>Description of novel Gluconobacter species.</title>
        <authorList>
            <person name="Cleenwerck I."/>
            <person name="Cnockaert M."/>
            <person name="Borremans W."/>
            <person name="Wieme A.D."/>
            <person name="De Vuyst L."/>
            <person name="Vandamme P."/>
        </authorList>
    </citation>
    <scope>NUCLEOTIDE SEQUENCE</scope>
    <source>
        <strain evidence="12">LMG 27748</strain>
    </source>
</reference>
<proteinExistence type="inferred from homology"/>
<keyword evidence="7 8" id="KW-0119">Carbohydrate metabolism</keyword>
<accession>A0ABR9YGV0</accession>
<feature type="domain" description="Carbohydrate kinase FGGY N-terminal" evidence="10">
    <location>
        <begin position="1"/>
        <end position="243"/>
    </location>
</feature>
<keyword evidence="4 8" id="KW-0547">Nucleotide-binding</keyword>
<keyword evidence="5 8" id="KW-0418">Kinase</keyword>
<dbReference type="SUPFAM" id="SSF53067">
    <property type="entry name" value="Actin-like ATPase domain"/>
    <property type="match status" value="2"/>
</dbReference>
<dbReference type="PANTHER" id="PTHR43095">
    <property type="entry name" value="SUGAR KINASE"/>
    <property type="match status" value="1"/>
</dbReference>
<comment type="catalytic activity">
    <reaction evidence="8 9">
        <text>D-xylulose + ATP = D-xylulose 5-phosphate + ADP + H(+)</text>
        <dbReference type="Rhea" id="RHEA:10964"/>
        <dbReference type="ChEBI" id="CHEBI:15378"/>
        <dbReference type="ChEBI" id="CHEBI:17140"/>
        <dbReference type="ChEBI" id="CHEBI:30616"/>
        <dbReference type="ChEBI" id="CHEBI:57737"/>
        <dbReference type="ChEBI" id="CHEBI:456216"/>
        <dbReference type="EC" id="2.7.1.17"/>
    </reaction>
</comment>
<comment type="function">
    <text evidence="8">Catalyzes the phosphorylation of D-xylulose to D-xylulose 5-phosphate.</text>
</comment>
<dbReference type="Pfam" id="PF02782">
    <property type="entry name" value="FGGY_C"/>
    <property type="match status" value="1"/>
</dbReference>
<evidence type="ECO:0000256" key="7">
    <source>
        <dbReference type="ARBA" id="ARBA00023277"/>
    </source>
</evidence>
<keyword evidence="13" id="KW-1185">Reference proteome</keyword>
<dbReference type="InterPro" id="IPR000577">
    <property type="entry name" value="Carb_kinase_FGGY"/>
</dbReference>
<evidence type="ECO:0000256" key="3">
    <source>
        <dbReference type="ARBA" id="ARBA00022679"/>
    </source>
</evidence>
<comment type="similarity">
    <text evidence="1 8 9">Belongs to the FGGY kinase family.</text>
</comment>
<dbReference type="Proteomes" id="UP000630952">
    <property type="component" value="Unassembled WGS sequence"/>
</dbReference>
<gene>
    <name evidence="8 9 12" type="primary">xylB</name>
    <name evidence="12" type="ORF">HKD21_12940</name>
</gene>
<evidence type="ECO:0000256" key="4">
    <source>
        <dbReference type="ARBA" id="ARBA00022741"/>
    </source>
</evidence>
<dbReference type="PROSITE" id="PS00933">
    <property type="entry name" value="FGGY_KINASES_1"/>
    <property type="match status" value="1"/>
</dbReference>
<evidence type="ECO:0000256" key="2">
    <source>
        <dbReference type="ARBA" id="ARBA00022629"/>
    </source>
</evidence>
<feature type="active site" description="Proton acceptor" evidence="8">
    <location>
        <position position="236"/>
    </location>
</feature>
<dbReference type="EMBL" id="JABCQO010000014">
    <property type="protein sequence ID" value="MBF0877743.1"/>
    <property type="molecule type" value="Genomic_DNA"/>
</dbReference>
<evidence type="ECO:0000256" key="8">
    <source>
        <dbReference type="HAMAP-Rule" id="MF_02220"/>
    </source>
</evidence>
<sequence length="496" mass="52293">MYIGIDLGTSGVKVVLVDEAQRVLASETAKLEVSRPHEGWSEQNPEDWLAATLAAIDALAKAHPSEISQVTGIGLSGQQHGAVLLDGEGKVLRPCILWNDTRAEAECAVFEQRFPASRAVTGNIAMPGFTAPKLIWVAEHEKDVFAKTRLVLLPKAWLRFAMTGETIEDMSDASGTLWLDVGRRCWSEEALLATGLSLSHMPELREGSEAAGVLKPALAQRWGMRKAPIFAGGAGDNAGGAVGLGATKPGDAFLSLGTSGVVWVTTDSYRGGGRDAIHAFCHAVPGVWHQMGVTLSAAASLAWWSRVTGMKEAALLAELPEEPVGPSPVLFAPYLSGERTPHNDGAVRGGFALLSQDTTRAQMTQAVLEGVAFSFRDALEGLRASGSDVTEASVIGGGSRSAFWVKILASVLGISLHRLTHGETGGAFGAARLARLAVTGEDVEAVCLPPERADIVVPDVSLRQAYDTAYAGYRALYPGLAAVKTASSKKKEGIVH</sequence>
<feature type="site" description="Important for activity" evidence="8">
    <location>
        <position position="6"/>
    </location>
</feature>
<keyword evidence="3 8" id="KW-0808">Transferase</keyword>
<dbReference type="PIRSF" id="PIRSF000538">
    <property type="entry name" value="GlpK"/>
    <property type="match status" value="1"/>
</dbReference>
<feature type="binding site" evidence="8">
    <location>
        <begin position="79"/>
        <end position="80"/>
    </location>
    <ligand>
        <name>substrate</name>
    </ligand>
</feature>
<evidence type="ECO:0000256" key="6">
    <source>
        <dbReference type="ARBA" id="ARBA00022840"/>
    </source>
</evidence>
<name>A0ABR9YGV0_9PROT</name>
<keyword evidence="6 8" id="KW-0067">ATP-binding</keyword>
<dbReference type="Gene3D" id="3.30.420.40">
    <property type="match status" value="2"/>
</dbReference>
<organism evidence="12 13">
    <name type="scientific">Gluconobacter cerevisiae</name>
    <dbReference type="NCBI Taxonomy" id="1379734"/>
    <lineage>
        <taxon>Bacteria</taxon>
        <taxon>Pseudomonadati</taxon>
        <taxon>Pseudomonadota</taxon>
        <taxon>Alphaproteobacteria</taxon>
        <taxon>Acetobacterales</taxon>
        <taxon>Acetobacteraceae</taxon>
        <taxon>Gluconobacter</taxon>
    </lineage>
</organism>